<evidence type="ECO:0000256" key="1">
    <source>
        <dbReference type="SAM" id="Phobius"/>
    </source>
</evidence>
<accession>A0A5N6S5M3</accession>
<evidence type="ECO:0000313" key="3">
    <source>
        <dbReference type="Proteomes" id="UP000325415"/>
    </source>
</evidence>
<gene>
    <name evidence="2" type="ORF">DDE84_04505</name>
</gene>
<keyword evidence="3" id="KW-1185">Reference proteome</keyword>
<protein>
    <submittedName>
        <fullName evidence="2">Uncharacterized protein</fullName>
    </submittedName>
</protein>
<dbReference type="AlphaFoldDB" id="A0A5N6S5M3"/>
<reference evidence="2 3" key="1">
    <citation type="submission" date="2018-04" db="EMBL/GenBank/DDBJ databases">
        <authorList>
            <person name="Eckel V.P."/>
            <person name="Vogel R.F."/>
        </authorList>
    </citation>
    <scope>NUCLEOTIDE SEQUENCE [LARGE SCALE GENOMIC DNA]</scope>
    <source>
        <strain evidence="3">TMW 2.1764</strain>
    </source>
</reference>
<proteinExistence type="predicted"/>
<keyword evidence="1" id="KW-0472">Membrane</keyword>
<evidence type="ECO:0000313" key="2">
    <source>
        <dbReference type="EMBL" id="KAE8128729.1"/>
    </source>
</evidence>
<dbReference type="Proteomes" id="UP000325415">
    <property type="component" value="Unassembled WGS sequence"/>
</dbReference>
<feature type="transmembrane region" description="Helical" evidence="1">
    <location>
        <begin position="44"/>
        <end position="66"/>
    </location>
</feature>
<comment type="caution">
    <text evidence="2">The sequence shown here is derived from an EMBL/GenBank/DDBJ whole genome shotgun (WGS) entry which is preliminary data.</text>
</comment>
<keyword evidence="1" id="KW-0812">Transmembrane</keyword>
<sequence>MHAADAARPAGWVLIAVAELELLPGMAATTATVAGDHHGGDARIAALSVGWTLIVVLFLDALGQAWRGVRRLHRSYSFHCTRRDYPESMIPLGVSADDHFRAEYDPYSDAVIVTPRSALEGMPMACLIDGRLDHMPGQPGHACEGTVDSHAGSALVPGR</sequence>
<dbReference type="EMBL" id="QDAG01000004">
    <property type="protein sequence ID" value="KAE8128729.1"/>
    <property type="molecule type" value="Genomic_DNA"/>
</dbReference>
<name>A0A5N6S5M3_9BIFI</name>
<keyword evidence="1" id="KW-1133">Transmembrane helix</keyword>
<organism evidence="2 3">
    <name type="scientific">Bifidobacterium tibiigranuli</name>
    <dbReference type="NCBI Taxonomy" id="2172043"/>
    <lineage>
        <taxon>Bacteria</taxon>
        <taxon>Bacillati</taxon>
        <taxon>Actinomycetota</taxon>
        <taxon>Actinomycetes</taxon>
        <taxon>Bifidobacteriales</taxon>
        <taxon>Bifidobacteriaceae</taxon>
        <taxon>Bifidobacterium</taxon>
    </lineage>
</organism>